<dbReference type="EMBL" id="JAVHNQ010000006">
    <property type="protein sequence ID" value="KAK6343934.1"/>
    <property type="molecule type" value="Genomic_DNA"/>
</dbReference>
<accession>A0AAV9UPA7</accession>
<protein>
    <submittedName>
        <fullName evidence="1">Uncharacterized protein</fullName>
    </submittedName>
</protein>
<gene>
    <name evidence="1" type="ORF">TWF696_007587</name>
</gene>
<organism evidence="1 2">
    <name type="scientific">Orbilia brochopaga</name>
    <dbReference type="NCBI Taxonomy" id="3140254"/>
    <lineage>
        <taxon>Eukaryota</taxon>
        <taxon>Fungi</taxon>
        <taxon>Dikarya</taxon>
        <taxon>Ascomycota</taxon>
        <taxon>Pezizomycotina</taxon>
        <taxon>Orbiliomycetes</taxon>
        <taxon>Orbiliales</taxon>
        <taxon>Orbiliaceae</taxon>
        <taxon>Orbilia</taxon>
    </lineage>
</organism>
<proteinExistence type="predicted"/>
<reference evidence="1 2" key="1">
    <citation type="submission" date="2019-10" db="EMBL/GenBank/DDBJ databases">
        <authorList>
            <person name="Palmer J.M."/>
        </authorList>
    </citation>
    <scope>NUCLEOTIDE SEQUENCE [LARGE SCALE GENOMIC DNA]</scope>
    <source>
        <strain evidence="1 2">TWF696</strain>
    </source>
</reference>
<dbReference type="AlphaFoldDB" id="A0AAV9UPA7"/>
<name>A0AAV9UPA7_9PEZI</name>
<dbReference type="Proteomes" id="UP001375240">
    <property type="component" value="Unassembled WGS sequence"/>
</dbReference>
<evidence type="ECO:0000313" key="2">
    <source>
        <dbReference type="Proteomes" id="UP001375240"/>
    </source>
</evidence>
<keyword evidence="2" id="KW-1185">Reference proteome</keyword>
<comment type="caution">
    <text evidence="1">The sequence shown here is derived from an EMBL/GenBank/DDBJ whole genome shotgun (WGS) entry which is preliminary data.</text>
</comment>
<evidence type="ECO:0000313" key="1">
    <source>
        <dbReference type="EMBL" id="KAK6343934.1"/>
    </source>
</evidence>
<sequence length="194" mass="22287">MLVSGFNNVTTFTFRDFHQNLAWADLPELLDNAVAAMPCLTTLALEWRHAGYGWEWDYFNNPLRPFRRPEKLKYVSIWLEIESNQASFLANKFMNFIRGHLLGEAAQSVSIALCLTTAPEDDERDMERCPFALRINKVEELSLNYDKTQMVLPSIPRSTEPYTYALKFLAIPDTACPLLFGKERMTKAKSPTNL</sequence>